<organism evidence="1 2">
    <name type="scientific">Clostridium faecium</name>
    <dbReference type="NCBI Taxonomy" id="2762223"/>
    <lineage>
        <taxon>Bacteria</taxon>
        <taxon>Bacillati</taxon>
        <taxon>Bacillota</taxon>
        <taxon>Clostridia</taxon>
        <taxon>Eubacteriales</taxon>
        <taxon>Clostridiaceae</taxon>
        <taxon>Clostridium</taxon>
    </lineage>
</organism>
<dbReference type="Pfam" id="PF13027">
    <property type="entry name" value="DUF3888"/>
    <property type="match status" value="1"/>
</dbReference>
<dbReference type="EMBL" id="JACSQB010000098">
    <property type="protein sequence ID" value="MBD8047821.1"/>
    <property type="molecule type" value="Genomic_DNA"/>
</dbReference>
<evidence type="ECO:0000313" key="1">
    <source>
        <dbReference type="EMBL" id="MBD8047821.1"/>
    </source>
</evidence>
<sequence>MRKVNKIIIILIILILGFRFTFVSANTLYTSDIPYQPLEQSREELYQDIFISLLLPYIQNEVDKYYSKYLTQTPIVAPYTVDILNVERPNGYRTFLFKLELQVNSYIGPHNSVGLDHITVTVGGGDDVKIEKFEHIKSYALPPNYEDIIKKGYKNPIP</sequence>
<dbReference type="InterPro" id="IPR024984">
    <property type="entry name" value="DUF3888"/>
</dbReference>
<gene>
    <name evidence="1" type="ORF">H9637_12330</name>
</gene>
<reference evidence="1 2" key="1">
    <citation type="submission" date="2020-08" db="EMBL/GenBank/DDBJ databases">
        <title>A Genomic Blueprint of the Chicken Gut Microbiome.</title>
        <authorList>
            <person name="Gilroy R."/>
            <person name="Ravi A."/>
            <person name="Getino M."/>
            <person name="Pursley I."/>
            <person name="Horton D.L."/>
            <person name="Alikhan N.-F."/>
            <person name="Baker D."/>
            <person name="Gharbi K."/>
            <person name="Hall N."/>
            <person name="Watson M."/>
            <person name="Adriaenssens E.M."/>
            <person name="Foster-Nyarko E."/>
            <person name="Jarju S."/>
            <person name="Secka A."/>
            <person name="Antonio M."/>
            <person name="Oren A."/>
            <person name="Chaudhuri R."/>
            <person name="La Ragione R.M."/>
            <person name="Hildebrand F."/>
            <person name="Pallen M.J."/>
        </authorList>
    </citation>
    <scope>NUCLEOTIDE SEQUENCE [LARGE SCALE GENOMIC DNA]</scope>
    <source>
        <strain evidence="1 2">N37</strain>
    </source>
</reference>
<comment type="caution">
    <text evidence="1">The sequence shown here is derived from an EMBL/GenBank/DDBJ whole genome shotgun (WGS) entry which is preliminary data.</text>
</comment>
<dbReference type="RefSeq" id="WP_191740780.1">
    <property type="nucleotide sequence ID" value="NZ_JACSQB010000098.1"/>
</dbReference>
<protein>
    <submittedName>
        <fullName evidence="1">DUF3888 domain-containing protein</fullName>
    </submittedName>
</protein>
<accession>A0ABR8YUA1</accession>
<evidence type="ECO:0000313" key="2">
    <source>
        <dbReference type="Proteomes" id="UP000627166"/>
    </source>
</evidence>
<keyword evidence="2" id="KW-1185">Reference proteome</keyword>
<name>A0ABR8YUA1_9CLOT</name>
<proteinExistence type="predicted"/>
<dbReference type="Proteomes" id="UP000627166">
    <property type="component" value="Unassembled WGS sequence"/>
</dbReference>